<dbReference type="PRINTS" id="PR00340">
    <property type="entry name" value="PIIGLNB"/>
</dbReference>
<dbReference type="Gene3D" id="3.30.70.120">
    <property type="match status" value="1"/>
</dbReference>
<reference evidence="3" key="1">
    <citation type="submission" date="2022-02" db="EMBL/GenBank/DDBJ databases">
        <title>Polaribacter sp. MSW13, isolated from seawater.</title>
        <authorList>
            <person name="Kristyanto S."/>
            <person name="Jung J."/>
            <person name="Jeon C.O."/>
        </authorList>
    </citation>
    <scope>NUCLEOTIDE SEQUENCE</scope>
    <source>
        <strain evidence="3">MSW13</strain>
    </source>
</reference>
<dbReference type="EMBL" id="JAKQYM010000017">
    <property type="protein sequence ID" value="MCI2230373.1"/>
    <property type="molecule type" value="Genomic_DNA"/>
</dbReference>
<comment type="caution">
    <text evidence="3">The sequence shown here is derived from an EMBL/GenBank/DDBJ whole genome shotgun (WGS) entry which is preliminary data.</text>
</comment>
<dbReference type="SUPFAM" id="SSF54913">
    <property type="entry name" value="GlnB-like"/>
    <property type="match status" value="1"/>
</dbReference>
<gene>
    <name evidence="3" type="ORF">MC378_14430</name>
</gene>
<evidence type="ECO:0000256" key="2">
    <source>
        <dbReference type="RuleBase" id="RU003936"/>
    </source>
</evidence>
<protein>
    <submittedName>
        <fullName evidence="3">Transcriptional regulator</fullName>
    </submittedName>
</protein>
<dbReference type="GO" id="GO:0005524">
    <property type="term" value="F:ATP binding"/>
    <property type="evidence" value="ECO:0007669"/>
    <property type="project" value="TreeGrafter"/>
</dbReference>
<evidence type="ECO:0000313" key="3">
    <source>
        <dbReference type="EMBL" id="MCI2230373.1"/>
    </source>
</evidence>
<dbReference type="InterPro" id="IPR011322">
    <property type="entry name" value="N-reg_PII-like_a/b"/>
</dbReference>
<dbReference type="PANTHER" id="PTHR30115:SF11">
    <property type="entry name" value="NITROGEN REGULATORY PROTEIN P-II HOMOLOG"/>
    <property type="match status" value="1"/>
</dbReference>
<dbReference type="GO" id="GO:0030234">
    <property type="term" value="F:enzyme regulator activity"/>
    <property type="evidence" value="ECO:0007669"/>
    <property type="project" value="InterPro"/>
</dbReference>
<dbReference type="AlphaFoldDB" id="A0A9X1VQF9"/>
<comment type="similarity">
    <text evidence="2">Belongs to the P(II) protein family.</text>
</comment>
<name>A0A9X1VQF9_9FLAO</name>
<dbReference type="InterPro" id="IPR002187">
    <property type="entry name" value="N-reg_PII"/>
</dbReference>
<dbReference type="SMART" id="SM00938">
    <property type="entry name" value="P-II"/>
    <property type="match status" value="1"/>
</dbReference>
<accession>A0A9X1VQF9</accession>
<keyword evidence="4" id="KW-1185">Reference proteome</keyword>
<feature type="modified residue" description="O-UMP-tyrosine" evidence="1">
    <location>
        <position position="50"/>
    </location>
</feature>
<evidence type="ECO:0000256" key="1">
    <source>
        <dbReference type="PIRSR" id="PIRSR602187-50"/>
    </source>
</evidence>
<dbReference type="InterPro" id="IPR015867">
    <property type="entry name" value="N-reg_PII/ATP_PRibTrfase_C"/>
</dbReference>
<dbReference type="RefSeq" id="WP_242179481.1">
    <property type="nucleotide sequence ID" value="NZ_JAKQYM010000017.1"/>
</dbReference>
<dbReference type="GO" id="GO:0005829">
    <property type="term" value="C:cytosol"/>
    <property type="evidence" value="ECO:0007669"/>
    <property type="project" value="TreeGrafter"/>
</dbReference>
<dbReference type="Pfam" id="PF00543">
    <property type="entry name" value="P-II"/>
    <property type="match status" value="1"/>
</dbReference>
<dbReference type="PROSITE" id="PS51343">
    <property type="entry name" value="PII_GLNB_DOM"/>
    <property type="match status" value="1"/>
</dbReference>
<dbReference type="PROSITE" id="PS00638">
    <property type="entry name" value="PII_GLNB_CTER"/>
    <property type="match status" value="1"/>
</dbReference>
<evidence type="ECO:0000313" key="4">
    <source>
        <dbReference type="Proteomes" id="UP001139369"/>
    </source>
</evidence>
<dbReference type="Proteomes" id="UP001139369">
    <property type="component" value="Unassembled WGS sequence"/>
</dbReference>
<sequence length="114" mass="12988">MKKIEAIIRASKFNELRKALHEVDVNYFSYWDVTTLGNKNENKSHSSEDYNDNNNQKKHLSIVVNDAFEEVTIKTILSIASTKNEGDGKIFVSEINQAYLISSGKKGEETLNYI</sequence>
<dbReference type="PANTHER" id="PTHR30115">
    <property type="entry name" value="NITROGEN REGULATORY PROTEIN P-II"/>
    <property type="match status" value="1"/>
</dbReference>
<organism evidence="3 4">
    <name type="scientific">Polaribacter marinus</name>
    <dbReference type="NCBI Taxonomy" id="2916838"/>
    <lineage>
        <taxon>Bacteria</taxon>
        <taxon>Pseudomonadati</taxon>
        <taxon>Bacteroidota</taxon>
        <taxon>Flavobacteriia</taxon>
        <taxon>Flavobacteriales</taxon>
        <taxon>Flavobacteriaceae</taxon>
    </lineage>
</organism>
<dbReference type="GO" id="GO:0006808">
    <property type="term" value="P:regulation of nitrogen utilization"/>
    <property type="evidence" value="ECO:0007669"/>
    <property type="project" value="InterPro"/>
</dbReference>
<dbReference type="InterPro" id="IPR017918">
    <property type="entry name" value="N-reg_PII_CS"/>
</dbReference>
<proteinExistence type="inferred from homology"/>
<keyword evidence="1" id="KW-0597">Phosphoprotein</keyword>